<dbReference type="Pfam" id="PF00106">
    <property type="entry name" value="adh_short"/>
    <property type="match status" value="1"/>
</dbReference>
<evidence type="ECO:0000313" key="5">
    <source>
        <dbReference type="EMBL" id="KUI53804.1"/>
    </source>
</evidence>
<proteinExistence type="inferred from homology"/>
<dbReference type="EMBL" id="KN714670">
    <property type="protein sequence ID" value="KUI53804.1"/>
    <property type="molecule type" value="Genomic_DNA"/>
</dbReference>
<evidence type="ECO:0000256" key="4">
    <source>
        <dbReference type="SAM" id="MobiDB-lite"/>
    </source>
</evidence>
<dbReference type="OrthoDB" id="47007at2759"/>
<protein>
    <recommendedName>
        <fullName evidence="2">3-oxoacyl-[acyl-carrier-protein] reductase</fullName>
        <ecNumber evidence="2">1.1.1.100</ecNumber>
    </recommendedName>
</protein>
<comment type="catalytic activity">
    <reaction evidence="3">
        <text>a (3R)-hydroxyacyl-[ACP] + NADP(+) = a 3-oxoacyl-[ACP] + NADPH + H(+)</text>
        <dbReference type="Rhea" id="RHEA:17397"/>
        <dbReference type="Rhea" id="RHEA-COMP:9916"/>
        <dbReference type="Rhea" id="RHEA-COMP:9945"/>
        <dbReference type="ChEBI" id="CHEBI:15378"/>
        <dbReference type="ChEBI" id="CHEBI:57783"/>
        <dbReference type="ChEBI" id="CHEBI:58349"/>
        <dbReference type="ChEBI" id="CHEBI:78776"/>
        <dbReference type="ChEBI" id="CHEBI:78827"/>
        <dbReference type="EC" id="1.1.1.100"/>
    </reaction>
</comment>
<feature type="region of interest" description="Disordered" evidence="4">
    <location>
        <begin position="109"/>
        <end position="138"/>
    </location>
</feature>
<dbReference type="InterPro" id="IPR050259">
    <property type="entry name" value="SDR"/>
</dbReference>
<gene>
    <name evidence="5" type="ORF">VP1G_01119</name>
</gene>
<dbReference type="InterPro" id="IPR002347">
    <property type="entry name" value="SDR_fam"/>
</dbReference>
<dbReference type="SUPFAM" id="SSF51735">
    <property type="entry name" value="NAD(P)-binding Rossmann-fold domains"/>
    <property type="match status" value="1"/>
</dbReference>
<dbReference type="GO" id="GO:0004316">
    <property type="term" value="F:3-oxoacyl-[acyl-carrier-protein] reductase (NADPH) activity"/>
    <property type="evidence" value="ECO:0007669"/>
    <property type="project" value="UniProtKB-EC"/>
</dbReference>
<evidence type="ECO:0000313" key="6">
    <source>
        <dbReference type="Proteomes" id="UP000078576"/>
    </source>
</evidence>
<feature type="compositionally biased region" description="Polar residues" evidence="4">
    <location>
        <begin position="109"/>
        <end position="121"/>
    </location>
</feature>
<dbReference type="STRING" id="694573.A0A194UQ69"/>
<feature type="compositionally biased region" description="Polar residues" evidence="4">
    <location>
        <begin position="129"/>
        <end position="138"/>
    </location>
</feature>
<dbReference type="EC" id="1.1.1.100" evidence="2"/>
<dbReference type="InterPro" id="IPR036291">
    <property type="entry name" value="NAD(P)-bd_dom_sf"/>
</dbReference>
<keyword evidence="6" id="KW-1185">Reference proteome</keyword>
<comment type="similarity">
    <text evidence="1">Belongs to the short-chain dehydrogenases/reductases (SDR) family.</text>
</comment>
<dbReference type="PANTHER" id="PTHR42879">
    <property type="entry name" value="3-OXOACYL-(ACYL-CARRIER-PROTEIN) REDUCTASE"/>
    <property type="match status" value="1"/>
</dbReference>
<dbReference type="PANTHER" id="PTHR42879:SF2">
    <property type="entry name" value="3-OXOACYL-[ACYL-CARRIER-PROTEIN] REDUCTASE FABG"/>
    <property type="match status" value="1"/>
</dbReference>
<reference evidence="6" key="1">
    <citation type="submission" date="2014-12" db="EMBL/GenBank/DDBJ databases">
        <title>Genome Sequence of Valsa Canker Pathogens Uncovers a Specific Adaption of Colonization on Woody Bark.</title>
        <authorList>
            <person name="Yin Z."/>
            <person name="Liu H."/>
            <person name="Gao X."/>
            <person name="Li Z."/>
            <person name="Song N."/>
            <person name="Ke X."/>
            <person name="Dai Q."/>
            <person name="Wu Y."/>
            <person name="Sun Y."/>
            <person name="Xu J.-R."/>
            <person name="Kang Z.K."/>
            <person name="Wang L."/>
            <person name="Huang L."/>
        </authorList>
    </citation>
    <scope>NUCLEOTIDE SEQUENCE [LARGE SCALE GENOMIC DNA]</scope>
    <source>
        <strain evidence="6">SXYL134</strain>
    </source>
</reference>
<dbReference type="Gene3D" id="3.40.50.720">
    <property type="entry name" value="NAD(P)-binding Rossmann-like Domain"/>
    <property type="match status" value="1"/>
</dbReference>
<dbReference type="Proteomes" id="UP000078576">
    <property type="component" value="Unassembled WGS sequence"/>
</dbReference>
<evidence type="ECO:0000256" key="1">
    <source>
        <dbReference type="ARBA" id="ARBA00006484"/>
    </source>
</evidence>
<dbReference type="AlphaFoldDB" id="A0A194UQ69"/>
<accession>A0A194UQ69</accession>
<name>A0A194UQ69_CYTMA</name>
<evidence type="ECO:0000256" key="2">
    <source>
        <dbReference type="ARBA" id="ARBA00012948"/>
    </source>
</evidence>
<sequence>MPGNDLSAHSRNNDGCKRLYEGKLAIVTGLARSIGAAIVRNLASKGCNIIINSATPASDERAAKLASELEGDHGVWAVTVRADISKTPECEKIIEAANKQKIRRLAVSKLTSSTTTPQSCTLAPWKPSSRASSGTSTP</sequence>
<organism evidence="5 6">
    <name type="scientific">Cytospora mali</name>
    <name type="common">Apple Valsa canker fungus</name>
    <name type="synonym">Valsa mali</name>
    <dbReference type="NCBI Taxonomy" id="578113"/>
    <lineage>
        <taxon>Eukaryota</taxon>
        <taxon>Fungi</taxon>
        <taxon>Dikarya</taxon>
        <taxon>Ascomycota</taxon>
        <taxon>Pezizomycotina</taxon>
        <taxon>Sordariomycetes</taxon>
        <taxon>Sordariomycetidae</taxon>
        <taxon>Diaporthales</taxon>
        <taxon>Cytosporaceae</taxon>
        <taxon>Cytospora</taxon>
    </lineage>
</organism>
<evidence type="ECO:0000256" key="3">
    <source>
        <dbReference type="ARBA" id="ARBA00048508"/>
    </source>
</evidence>